<keyword evidence="1" id="KW-0802">TPR repeat</keyword>
<dbReference type="Proteomes" id="UP001060164">
    <property type="component" value="Chromosome"/>
</dbReference>
<keyword evidence="2" id="KW-1133">Transmembrane helix</keyword>
<dbReference type="Pfam" id="PF14559">
    <property type="entry name" value="TPR_19"/>
    <property type="match status" value="1"/>
</dbReference>
<dbReference type="InterPro" id="IPR019734">
    <property type="entry name" value="TPR_rpt"/>
</dbReference>
<keyword evidence="2" id="KW-0812">Transmembrane</keyword>
<feature type="transmembrane region" description="Helical" evidence="2">
    <location>
        <begin position="45"/>
        <end position="68"/>
    </location>
</feature>
<dbReference type="EMBL" id="CP102290">
    <property type="protein sequence ID" value="UWP59121.1"/>
    <property type="molecule type" value="Genomic_DNA"/>
</dbReference>
<feature type="domain" description="Deacetylase PdaC" evidence="3">
    <location>
        <begin position="460"/>
        <end position="536"/>
    </location>
</feature>
<dbReference type="InterPro" id="IPR011990">
    <property type="entry name" value="TPR-like_helical_dom_sf"/>
</dbReference>
<dbReference type="SMART" id="SM00028">
    <property type="entry name" value="TPR"/>
    <property type="match status" value="2"/>
</dbReference>
<sequence>MYCGRCGVYNDDSHAYCENCGNRLAGETVGHAAAPPERGSNSNRLLILIITGILLLIMILGVVFWAHISEKKEYRELITMGDQYLEEKNYEKAESSYRKAITVSPGLPRPYIQLAAVYTETEEYSQAVEVLNQGIEAVKEGNVQVLQEQLTIIEETYITHDFGKSADMGQKDSGTDAAADAAATARQVLGLPYLADCTYDMWYERTDQGIKCSSIADTGILSADLFDYDGDGQEEILAIIIGTNSSQFSEQGYWFYMLERESDGSWIKAAEYLIDMGYHALDGISFPMRIDFFSKEYGKDTVIFYECGGRATYFADGAFWTMGRVQYRDQAFLPAGESLDMAGSDDVADACLRLDENYSGPEENRQFVLDFIARVDELGLDLDGIGYQYPAMDQDITLRKILRTDKTSGITSEQAGALYSAQTGEKISGATVKFTDFLRKQGSDSEQAYSMQMKVLDGSLDIWYPVFSPSSPTTDAWNAYFQNSASELLSYLKDMQEEGIENAGVSRDVEVTFQDGAYISMHFTDWYYSGGAHGMYYEYGMTVDLAGDHIYTLEELLNTDHASAVSMVNSAFNEDMKIHPELYFEGTQCQVSDDFREIGYYRTAEGVVLRAQLYWLGPYAAGSQEVVLTPAENP</sequence>
<dbReference type="Pfam" id="PF13739">
    <property type="entry name" value="PdaC"/>
    <property type="match status" value="1"/>
</dbReference>
<name>A0ABY5VGP8_9FIRM</name>
<dbReference type="RefSeq" id="WP_028528720.1">
    <property type="nucleotide sequence ID" value="NZ_CABLBR010000014.1"/>
</dbReference>
<reference evidence="4" key="1">
    <citation type="journal article" date="2022" name="Cell">
        <title>Design, construction, and in vivo augmentation of a complex gut microbiome.</title>
        <authorList>
            <person name="Cheng A.G."/>
            <person name="Ho P.Y."/>
            <person name="Aranda-Diaz A."/>
            <person name="Jain S."/>
            <person name="Yu F.B."/>
            <person name="Meng X."/>
            <person name="Wang M."/>
            <person name="Iakiviak M."/>
            <person name="Nagashima K."/>
            <person name="Zhao A."/>
            <person name="Murugkar P."/>
            <person name="Patil A."/>
            <person name="Atabakhsh K."/>
            <person name="Weakley A."/>
            <person name="Yan J."/>
            <person name="Brumbaugh A.R."/>
            <person name="Higginbottom S."/>
            <person name="Dimas A."/>
            <person name="Shiver A.L."/>
            <person name="Deutschbauer A."/>
            <person name="Neff N."/>
            <person name="Sonnenburg J.L."/>
            <person name="Huang K.C."/>
            <person name="Fischbach M.A."/>
        </authorList>
    </citation>
    <scope>NUCLEOTIDE SEQUENCE</scope>
    <source>
        <strain evidence="4">DSM 19829</strain>
    </source>
</reference>
<evidence type="ECO:0000256" key="2">
    <source>
        <dbReference type="SAM" id="Phobius"/>
    </source>
</evidence>
<keyword evidence="2" id="KW-0472">Membrane</keyword>
<evidence type="ECO:0000313" key="5">
    <source>
        <dbReference type="Proteomes" id="UP001060164"/>
    </source>
</evidence>
<protein>
    <submittedName>
        <fullName evidence="4">DUF4163 domain-containing protein</fullName>
    </submittedName>
</protein>
<dbReference type="SUPFAM" id="SSF48452">
    <property type="entry name" value="TPR-like"/>
    <property type="match status" value="1"/>
</dbReference>
<keyword evidence="5" id="KW-1185">Reference proteome</keyword>
<evidence type="ECO:0000259" key="3">
    <source>
        <dbReference type="Pfam" id="PF13739"/>
    </source>
</evidence>
<evidence type="ECO:0000256" key="1">
    <source>
        <dbReference type="PROSITE-ProRule" id="PRU00339"/>
    </source>
</evidence>
<gene>
    <name evidence="4" type="ORF">NQ502_17420</name>
</gene>
<dbReference type="PROSITE" id="PS50005">
    <property type="entry name" value="TPR"/>
    <property type="match status" value="1"/>
</dbReference>
<proteinExistence type="predicted"/>
<dbReference type="InterPro" id="IPR025303">
    <property type="entry name" value="PdaC"/>
</dbReference>
<organism evidence="4 5">
    <name type="scientific">Ruminococcus gauvreauii</name>
    <dbReference type="NCBI Taxonomy" id="438033"/>
    <lineage>
        <taxon>Bacteria</taxon>
        <taxon>Bacillati</taxon>
        <taxon>Bacillota</taxon>
        <taxon>Clostridia</taxon>
        <taxon>Eubacteriales</taxon>
        <taxon>Oscillospiraceae</taxon>
        <taxon>Ruminococcus</taxon>
    </lineage>
</organism>
<dbReference type="Gene3D" id="3.30.565.40">
    <property type="entry name" value="Fervidobacterium nodosum Rt17-B1 like"/>
    <property type="match status" value="1"/>
</dbReference>
<feature type="repeat" description="TPR" evidence="1">
    <location>
        <begin position="74"/>
        <end position="107"/>
    </location>
</feature>
<accession>A0ABY5VGP8</accession>
<dbReference type="Gene3D" id="1.25.40.10">
    <property type="entry name" value="Tetratricopeptide repeat domain"/>
    <property type="match status" value="1"/>
</dbReference>
<evidence type="ECO:0000313" key="4">
    <source>
        <dbReference type="EMBL" id="UWP59121.1"/>
    </source>
</evidence>